<gene>
    <name evidence="2" type="ordered locus">Dtox_0506</name>
</gene>
<dbReference type="KEGG" id="dae:Dtox_0506"/>
<dbReference type="AlphaFoldDB" id="C8W5X4"/>
<dbReference type="HOGENOM" id="CLU_3024662_0_0_9"/>
<sequence length="55" mass="6285">MMKKTEQAIKDYGLDFTLRDSSSAGMSATLANKIKNKEWVIVTWIYRCDETAVPE</sequence>
<dbReference type="GO" id="GO:0022857">
    <property type="term" value="F:transmembrane transporter activity"/>
    <property type="evidence" value="ECO:0007669"/>
    <property type="project" value="InterPro"/>
</dbReference>
<dbReference type="InterPro" id="IPR007210">
    <property type="entry name" value="ABC_Gly_betaine_transp_sub-bd"/>
</dbReference>
<proteinExistence type="predicted"/>
<dbReference type="Proteomes" id="UP000002217">
    <property type="component" value="Chromosome"/>
</dbReference>
<evidence type="ECO:0000313" key="2">
    <source>
        <dbReference type="EMBL" id="ACV61429.1"/>
    </source>
</evidence>
<dbReference type="SUPFAM" id="SSF53850">
    <property type="entry name" value="Periplasmic binding protein-like II"/>
    <property type="match status" value="1"/>
</dbReference>
<dbReference type="Pfam" id="PF04069">
    <property type="entry name" value="OpuAC"/>
    <property type="match status" value="1"/>
</dbReference>
<protein>
    <submittedName>
        <fullName evidence="2">Substrate-binding region of ABC-type glycine betaine transport system</fullName>
    </submittedName>
</protein>
<name>C8W5X4_DESAS</name>
<dbReference type="EMBL" id="CP001720">
    <property type="protein sequence ID" value="ACV61429.1"/>
    <property type="molecule type" value="Genomic_DNA"/>
</dbReference>
<keyword evidence="3" id="KW-1185">Reference proteome</keyword>
<dbReference type="Gene3D" id="3.40.190.100">
    <property type="entry name" value="Glycine betaine-binding periplasmic protein, domain 2"/>
    <property type="match status" value="1"/>
</dbReference>
<dbReference type="STRING" id="485916.Dtox_0506"/>
<evidence type="ECO:0000259" key="1">
    <source>
        <dbReference type="Pfam" id="PF04069"/>
    </source>
</evidence>
<feature type="domain" description="ABC-type glycine betaine transport system substrate-binding" evidence="1">
    <location>
        <begin position="2"/>
        <end position="44"/>
    </location>
</feature>
<evidence type="ECO:0000313" key="3">
    <source>
        <dbReference type="Proteomes" id="UP000002217"/>
    </source>
</evidence>
<reference evidence="2 3" key="1">
    <citation type="journal article" date="2009" name="Stand. Genomic Sci.">
        <title>Complete genome sequence of Desulfotomaculum acetoxidans type strain (5575).</title>
        <authorList>
            <person name="Spring S."/>
            <person name="Lapidus A."/>
            <person name="Schroder M."/>
            <person name="Gleim D."/>
            <person name="Sims D."/>
            <person name="Meincke L."/>
            <person name="Glavina Del Rio T."/>
            <person name="Tice H."/>
            <person name="Copeland A."/>
            <person name="Cheng J.F."/>
            <person name="Lucas S."/>
            <person name="Chen F."/>
            <person name="Nolan M."/>
            <person name="Bruce D."/>
            <person name="Goodwin L."/>
            <person name="Pitluck S."/>
            <person name="Ivanova N."/>
            <person name="Mavromatis K."/>
            <person name="Mikhailova N."/>
            <person name="Pati A."/>
            <person name="Chen A."/>
            <person name="Palaniappan K."/>
            <person name="Land M."/>
            <person name="Hauser L."/>
            <person name="Chang Y.J."/>
            <person name="Jeffries C.D."/>
            <person name="Chain P."/>
            <person name="Saunders E."/>
            <person name="Brettin T."/>
            <person name="Detter J.C."/>
            <person name="Goker M."/>
            <person name="Bristow J."/>
            <person name="Eisen J.A."/>
            <person name="Markowitz V."/>
            <person name="Hugenholtz P."/>
            <person name="Kyrpides N.C."/>
            <person name="Klenk H.P."/>
            <person name="Han C."/>
        </authorList>
    </citation>
    <scope>NUCLEOTIDE SEQUENCE [LARGE SCALE GENOMIC DNA]</scope>
    <source>
        <strain evidence="3">ATCC 49208 / DSM 771 / VKM B-1644</strain>
    </source>
</reference>
<accession>C8W5X4</accession>
<dbReference type="GO" id="GO:0043190">
    <property type="term" value="C:ATP-binding cassette (ABC) transporter complex"/>
    <property type="evidence" value="ECO:0007669"/>
    <property type="project" value="InterPro"/>
</dbReference>
<organism evidence="2 3">
    <name type="scientific">Desulfofarcimen acetoxidans (strain ATCC 49208 / DSM 771 / KCTC 5769 / VKM B-1644 / 5575)</name>
    <name type="common">Desulfotomaculum acetoxidans</name>
    <dbReference type="NCBI Taxonomy" id="485916"/>
    <lineage>
        <taxon>Bacteria</taxon>
        <taxon>Bacillati</taxon>
        <taxon>Bacillota</taxon>
        <taxon>Clostridia</taxon>
        <taxon>Eubacteriales</taxon>
        <taxon>Peptococcaceae</taxon>
        <taxon>Desulfofarcimen</taxon>
    </lineage>
</organism>